<evidence type="ECO:0000313" key="13">
    <source>
        <dbReference type="Proteomes" id="UP000272942"/>
    </source>
</evidence>
<reference evidence="12 13" key="2">
    <citation type="submission" date="2018-11" db="EMBL/GenBank/DDBJ databases">
        <authorList>
            <consortium name="Pathogen Informatics"/>
        </authorList>
    </citation>
    <scope>NUCLEOTIDE SEQUENCE [LARGE SCALE GENOMIC DNA]</scope>
    <source>
        <strain evidence="12 13">Egypt</strain>
    </source>
</reference>
<evidence type="ECO:0000256" key="9">
    <source>
        <dbReference type="PROSITE-ProRule" id="PRU00146"/>
    </source>
</evidence>
<dbReference type="PANTHER" id="PTHR45888">
    <property type="entry name" value="HL01030P-RELATED"/>
    <property type="match status" value="1"/>
</dbReference>
<keyword evidence="8" id="KW-0539">Nucleus</keyword>
<dbReference type="InterPro" id="IPR011011">
    <property type="entry name" value="Znf_FYVE_PHD"/>
</dbReference>
<dbReference type="PROSITE" id="PS01359">
    <property type="entry name" value="ZF_PHD_1"/>
    <property type="match status" value="1"/>
</dbReference>
<keyword evidence="5" id="KW-0862">Zinc</keyword>
<evidence type="ECO:0000313" key="12">
    <source>
        <dbReference type="EMBL" id="VDP95181.1"/>
    </source>
</evidence>
<dbReference type="EMBL" id="UZAN01072255">
    <property type="protein sequence ID" value="VDP95181.1"/>
    <property type="molecule type" value="Genomic_DNA"/>
</dbReference>
<feature type="region of interest" description="Disordered" evidence="10">
    <location>
        <begin position="128"/>
        <end position="221"/>
    </location>
</feature>
<keyword evidence="7" id="KW-0804">Transcription</keyword>
<evidence type="ECO:0000256" key="10">
    <source>
        <dbReference type="SAM" id="MobiDB-lite"/>
    </source>
</evidence>
<dbReference type="InterPro" id="IPR001965">
    <property type="entry name" value="Znf_PHD"/>
</dbReference>
<name>A0A183BF75_9TREM</name>
<dbReference type="SUPFAM" id="SSF57903">
    <property type="entry name" value="FYVE/PHD zinc finger"/>
    <property type="match status" value="1"/>
</dbReference>
<evidence type="ECO:0000256" key="5">
    <source>
        <dbReference type="ARBA" id="ARBA00022833"/>
    </source>
</evidence>
<dbReference type="GO" id="GO:0005634">
    <property type="term" value="C:nucleus"/>
    <property type="evidence" value="ECO:0007669"/>
    <property type="project" value="UniProtKB-SubCell"/>
</dbReference>
<evidence type="ECO:0000256" key="3">
    <source>
        <dbReference type="ARBA" id="ARBA00022737"/>
    </source>
</evidence>
<keyword evidence="3" id="KW-0677">Repeat</keyword>
<dbReference type="Gene3D" id="3.30.40.10">
    <property type="entry name" value="Zinc/RING finger domain, C3HC4 (zinc finger)"/>
    <property type="match status" value="1"/>
</dbReference>
<feature type="compositionally biased region" description="Polar residues" evidence="10">
    <location>
        <begin position="128"/>
        <end position="145"/>
    </location>
</feature>
<accession>A0A183BF75</accession>
<dbReference type="SMART" id="SM00249">
    <property type="entry name" value="PHD"/>
    <property type="match status" value="1"/>
</dbReference>
<keyword evidence="6" id="KW-0805">Transcription regulation</keyword>
<dbReference type="AlphaFoldDB" id="A0A183BF75"/>
<protein>
    <submittedName>
        <fullName evidence="14">PHD-type domain-containing protein</fullName>
    </submittedName>
</protein>
<evidence type="ECO:0000256" key="7">
    <source>
        <dbReference type="ARBA" id="ARBA00023163"/>
    </source>
</evidence>
<dbReference type="InterPro" id="IPR019786">
    <property type="entry name" value="Zinc_finger_PHD-type_CS"/>
</dbReference>
<comment type="subcellular location">
    <subcellularLocation>
        <location evidence="1">Nucleus</location>
    </subcellularLocation>
</comment>
<dbReference type="PANTHER" id="PTHR45888:SF4">
    <property type="entry name" value="PHD FINGER PROTEIN 10"/>
    <property type="match status" value="1"/>
</dbReference>
<feature type="compositionally biased region" description="Polar residues" evidence="10">
    <location>
        <begin position="175"/>
        <end position="186"/>
    </location>
</feature>
<dbReference type="InterPro" id="IPR019787">
    <property type="entry name" value="Znf_PHD-finger"/>
</dbReference>
<feature type="compositionally biased region" description="Low complexity" evidence="10">
    <location>
        <begin position="158"/>
        <end position="174"/>
    </location>
</feature>
<feature type="domain" description="PHD-type" evidence="11">
    <location>
        <begin position="19"/>
        <end position="91"/>
    </location>
</feature>
<organism evidence="14">
    <name type="scientific">Echinostoma caproni</name>
    <dbReference type="NCBI Taxonomy" id="27848"/>
    <lineage>
        <taxon>Eukaryota</taxon>
        <taxon>Metazoa</taxon>
        <taxon>Spiralia</taxon>
        <taxon>Lophotrochozoa</taxon>
        <taxon>Platyhelminthes</taxon>
        <taxon>Trematoda</taxon>
        <taxon>Digenea</taxon>
        <taxon>Plagiorchiida</taxon>
        <taxon>Echinostomata</taxon>
        <taxon>Echinostomatoidea</taxon>
        <taxon>Echinostomatidae</taxon>
        <taxon>Echinostoma</taxon>
    </lineage>
</organism>
<evidence type="ECO:0000256" key="6">
    <source>
        <dbReference type="ARBA" id="ARBA00023015"/>
    </source>
</evidence>
<evidence type="ECO:0000256" key="8">
    <source>
        <dbReference type="ARBA" id="ARBA00023242"/>
    </source>
</evidence>
<dbReference type="GO" id="GO:0008270">
    <property type="term" value="F:zinc ion binding"/>
    <property type="evidence" value="ECO:0007669"/>
    <property type="project" value="UniProtKB-KW"/>
</dbReference>
<evidence type="ECO:0000256" key="1">
    <source>
        <dbReference type="ARBA" id="ARBA00004123"/>
    </source>
</evidence>
<evidence type="ECO:0000313" key="14">
    <source>
        <dbReference type="WBParaSite" id="ECPE_0001790501-mRNA-1"/>
    </source>
</evidence>
<evidence type="ECO:0000256" key="2">
    <source>
        <dbReference type="ARBA" id="ARBA00022723"/>
    </source>
</evidence>
<dbReference type="Proteomes" id="UP000272942">
    <property type="component" value="Unassembled WGS sequence"/>
</dbReference>
<dbReference type="PROSITE" id="PS50016">
    <property type="entry name" value="ZF_PHD_2"/>
    <property type="match status" value="1"/>
</dbReference>
<dbReference type="OrthoDB" id="10004495at2759"/>
<keyword evidence="4 9" id="KW-0863">Zinc-finger</keyword>
<proteinExistence type="predicted"/>
<dbReference type="InterPro" id="IPR013083">
    <property type="entry name" value="Znf_RING/FYVE/PHD"/>
</dbReference>
<reference evidence="14" key="1">
    <citation type="submission" date="2016-06" db="UniProtKB">
        <authorList>
            <consortium name="WormBaseParasite"/>
        </authorList>
    </citation>
    <scope>IDENTIFICATION</scope>
</reference>
<dbReference type="Pfam" id="PF00628">
    <property type="entry name" value="PHD"/>
    <property type="match status" value="1"/>
</dbReference>
<gene>
    <name evidence="12" type="ORF">ECPE_LOCUS17860</name>
</gene>
<dbReference type="WBParaSite" id="ECPE_0001790501-mRNA-1">
    <property type="protein sequence ID" value="ECPE_0001790501-mRNA-1"/>
    <property type="gene ID" value="ECPE_0001790501"/>
</dbReference>
<keyword evidence="13" id="KW-1185">Reference proteome</keyword>
<keyword evidence="2" id="KW-0479">Metal-binding</keyword>
<evidence type="ECO:0000256" key="4">
    <source>
        <dbReference type="ARBA" id="ARBA00022771"/>
    </source>
</evidence>
<evidence type="ECO:0000259" key="11">
    <source>
        <dbReference type="PROSITE" id="PS50016"/>
    </source>
</evidence>
<sequence>MPDDLVARIRLLRWFCVDCKRCCLCQLSKEPVPLQSGSDVTQLLAGSTDASSDRDLLLCDSCDRGFHMFCLEPRMSELPEGNWICPICTPRVGSKEGSFTSLDPRLDAIRVCDQLTQHEIDWMQQELNASGKSSPDTRSPSSVDSSARKTVRPRTVRNSRLSLLSSSSPRMALSTTPSTVLASLSSKAEEPPDGQTELYDNSPLAPKIDPTSQSNAPKPKRLVQKSLTSWAVTQSREEPAASLSIKTESLEQRVETKGTCLLCPFAVRKSDLALFPNLIHQSRCFTYSFHLKLVITSE</sequence>